<accession>A0A165BTZ2</accession>
<dbReference type="OrthoDB" id="3350591at2759"/>
<dbReference type="Proteomes" id="UP000077266">
    <property type="component" value="Unassembled WGS sequence"/>
</dbReference>
<proteinExistence type="predicted"/>
<evidence type="ECO:0000313" key="2">
    <source>
        <dbReference type="Proteomes" id="UP000077266"/>
    </source>
</evidence>
<gene>
    <name evidence="1" type="ORF">EXIGLDRAFT_779928</name>
</gene>
<dbReference type="AlphaFoldDB" id="A0A165BTZ2"/>
<reference evidence="1 2" key="1">
    <citation type="journal article" date="2016" name="Mol. Biol. Evol.">
        <title>Comparative Genomics of Early-Diverging Mushroom-Forming Fungi Provides Insights into the Origins of Lignocellulose Decay Capabilities.</title>
        <authorList>
            <person name="Nagy L.G."/>
            <person name="Riley R."/>
            <person name="Tritt A."/>
            <person name="Adam C."/>
            <person name="Daum C."/>
            <person name="Floudas D."/>
            <person name="Sun H."/>
            <person name="Yadav J.S."/>
            <person name="Pangilinan J."/>
            <person name="Larsson K.H."/>
            <person name="Matsuura K."/>
            <person name="Barry K."/>
            <person name="Labutti K."/>
            <person name="Kuo R."/>
            <person name="Ohm R.A."/>
            <person name="Bhattacharya S.S."/>
            <person name="Shirouzu T."/>
            <person name="Yoshinaga Y."/>
            <person name="Martin F.M."/>
            <person name="Grigoriev I.V."/>
            <person name="Hibbett D.S."/>
        </authorList>
    </citation>
    <scope>NUCLEOTIDE SEQUENCE [LARGE SCALE GENOMIC DNA]</scope>
    <source>
        <strain evidence="1 2">HHB12029</strain>
    </source>
</reference>
<name>A0A165BTZ2_EXIGL</name>
<evidence type="ECO:0000313" key="1">
    <source>
        <dbReference type="EMBL" id="KZV81233.1"/>
    </source>
</evidence>
<sequence>MGPNGNPDWPDTMGVPGRGGDLWTGVDGYDPARWKLWKKGFEEVVADDDTVEHVRRIAKVPSVTFAEG</sequence>
<organism evidence="1 2">
    <name type="scientific">Exidia glandulosa HHB12029</name>
    <dbReference type="NCBI Taxonomy" id="1314781"/>
    <lineage>
        <taxon>Eukaryota</taxon>
        <taxon>Fungi</taxon>
        <taxon>Dikarya</taxon>
        <taxon>Basidiomycota</taxon>
        <taxon>Agaricomycotina</taxon>
        <taxon>Agaricomycetes</taxon>
        <taxon>Auriculariales</taxon>
        <taxon>Exidiaceae</taxon>
        <taxon>Exidia</taxon>
    </lineage>
</organism>
<dbReference type="EMBL" id="KV426406">
    <property type="protein sequence ID" value="KZV81233.1"/>
    <property type="molecule type" value="Genomic_DNA"/>
</dbReference>
<keyword evidence="2" id="KW-1185">Reference proteome</keyword>
<dbReference type="InParanoid" id="A0A165BTZ2"/>
<protein>
    <submittedName>
        <fullName evidence="1">Uncharacterized protein</fullName>
    </submittedName>
</protein>